<accession>A0A7J6UK15</accession>
<protein>
    <recommendedName>
        <fullName evidence="4">SH3 domain-containing protein</fullName>
    </recommendedName>
</protein>
<feature type="compositionally biased region" description="Polar residues" evidence="3">
    <location>
        <begin position="250"/>
        <end position="259"/>
    </location>
</feature>
<comment type="caution">
    <text evidence="5">The sequence shown here is derived from an EMBL/GenBank/DDBJ whole genome shotgun (WGS) entry which is preliminary data.</text>
</comment>
<dbReference type="InterPro" id="IPR036028">
    <property type="entry name" value="SH3-like_dom_sf"/>
</dbReference>
<organism evidence="5 6">
    <name type="scientific">Perkinsus olseni</name>
    <name type="common">Perkinsus atlanticus</name>
    <dbReference type="NCBI Taxonomy" id="32597"/>
    <lineage>
        <taxon>Eukaryota</taxon>
        <taxon>Sar</taxon>
        <taxon>Alveolata</taxon>
        <taxon>Perkinsozoa</taxon>
        <taxon>Perkinsea</taxon>
        <taxon>Perkinsida</taxon>
        <taxon>Perkinsidae</taxon>
        <taxon>Perkinsus</taxon>
    </lineage>
</organism>
<evidence type="ECO:0000313" key="5">
    <source>
        <dbReference type="EMBL" id="KAF4757594.1"/>
    </source>
</evidence>
<proteinExistence type="predicted"/>
<dbReference type="AlphaFoldDB" id="A0A7J6UK15"/>
<sequence length="276" mass="29779">ANGKDQFTEYRATSSFVGQRDGELSFERGDVIFVTQDTGLWWSGRNSRGEAGRFPSSYVSIYAVGVTIPETEDPNITSVQPGGHALGAITQGGETMRGLPDARPPIAVASSLHVPASSKEIRVEAGEQLEVLSEPVPGSDMVRVRRVRDQMVGEVPMSVVMAPGSHQASPGKRRNYGLDQITIMGPKSGTSPNLSRMSHPGASHSRYATPMRVPTIVEEDDDTAAKEAENMPDNIQGTRGDLNDARPVTSGHQPMNTVISLAEDEEESSEKRRCSF</sequence>
<dbReference type="Proteomes" id="UP000553632">
    <property type="component" value="Unassembled WGS sequence"/>
</dbReference>
<feature type="non-terminal residue" evidence="5">
    <location>
        <position position="276"/>
    </location>
</feature>
<dbReference type="Pfam" id="PF07653">
    <property type="entry name" value="SH3_2"/>
    <property type="match status" value="1"/>
</dbReference>
<feature type="domain" description="SH3" evidence="4">
    <location>
        <begin position="5"/>
        <end position="64"/>
    </location>
</feature>
<evidence type="ECO:0000259" key="4">
    <source>
        <dbReference type="PROSITE" id="PS50002"/>
    </source>
</evidence>
<dbReference type="Gene3D" id="2.30.30.40">
    <property type="entry name" value="SH3 Domains"/>
    <property type="match status" value="1"/>
</dbReference>
<evidence type="ECO:0000313" key="6">
    <source>
        <dbReference type="Proteomes" id="UP000553632"/>
    </source>
</evidence>
<keyword evidence="1 2" id="KW-0728">SH3 domain</keyword>
<keyword evidence="6" id="KW-1185">Reference proteome</keyword>
<name>A0A7J6UK15_PEROL</name>
<evidence type="ECO:0000256" key="3">
    <source>
        <dbReference type="SAM" id="MobiDB-lite"/>
    </source>
</evidence>
<reference evidence="5 6" key="1">
    <citation type="submission" date="2020-04" db="EMBL/GenBank/DDBJ databases">
        <title>Perkinsus olseni comparative genomics.</title>
        <authorList>
            <person name="Bogema D.R."/>
        </authorList>
    </citation>
    <scope>NUCLEOTIDE SEQUENCE [LARGE SCALE GENOMIC DNA]</scope>
    <source>
        <strain evidence="5 6">ATCC PRA-207</strain>
    </source>
</reference>
<evidence type="ECO:0000256" key="1">
    <source>
        <dbReference type="ARBA" id="ARBA00022443"/>
    </source>
</evidence>
<dbReference type="CDD" id="cd00174">
    <property type="entry name" value="SH3"/>
    <property type="match status" value="1"/>
</dbReference>
<dbReference type="EMBL" id="JABANO010002472">
    <property type="protein sequence ID" value="KAF4757594.1"/>
    <property type="molecule type" value="Genomic_DNA"/>
</dbReference>
<dbReference type="SMART" id="SM00326">
    <property type="entry name" value="SH3"/>
    <property type="match status" value="2"/>
</dbReference>
<dbReference type="SUPFAM" id="SSF50044">
    <property type="entry name" value="SH3-domain"/>
    <property type="match status" value="2"/>
</dbReference>
<feature type="region of interest" description="Disordered" evidence="3">
    <location>
        <begin position="186"/>
        <end position="207"/>
    </location>
</feature>
<gene>
    <name evidence="5" type="ORF">FOZ63_020811</name>
</gene>
<dbReference type="InterPro" id="IPR001452">
    <property type="entry name" value="SH3_domain"/>
</dbReference>
<dbReference type="PROSITE" id="PS50002">
    <property type="entry name" value="SH3"/>
    <property type="match status" value="1"/>
</dbReference>
<feature type="region of interest" description="Disordered" evidence="3">
    <location>
        <begin position="228"/>
        <end position="276"/>
    </location>
</feature>
<evidence type="ECO:0000256" key="2">
    <source>
        <dbReference type="PROSITE-ProRule" id="PRU00192"/>
    </source>
</evidence>